<evidence type="ECO:0000256" key="2">
    <source>
        <dbReference type="ARBA" id="ARBA00022840"/>
    </source>
</evidence>
<dbReference type="InterPro" id="IPR001962">
    <property type="entry name" value="Asn_synthase"/>
</dbReference>
<evidence type="ECO:0000259" key="3">
    <source>
        <dbReference type="Pfam" id="PF00733"/>
    </source>
</evidence>
<feature type="non-terminal residue" evidence="4">
    <location>
        <position position="1"/>
    </location>
</feature>
<dbReference type="GO" id="GO:0005829">
    <property type="term" value="C:cytosol"/>
    <property type="evidence" value="ECO:0007669"/>
    <property type="project" value="TreeGrafter"/>
</dbReference>
<reference evidence="4" key="1">
    <citation type="journal article" date="2014" name="Front. Microbiol.">
        <title>High frequency of phylogenetically diverse reductive dehalogenase-homologous genes in deep subseafloor sedimentary metagenomes.</title>
        <authorList>
            <person name="Kawai M."/>
            <person name="Futagami T."/>
            <person name="Toyoda A."/>
            <person name="Takaki Y."/>
            <person name="Nishi S."/>
            <person name="Hori S."/>
            <person name="Arai W."/>
            <person name="Tsubouchi T."/>
            <person name="Morono Y."/>
            <person name="Uchiyama I."/>
            <person name="Ito T."/>
            <person name="Fujiyama A."/>
            <person name="Inagaki F."/>
            <person name="Takami H."/>
        </authorList>
    </citation>
    <scope>NUCLEOTIDE SEQUENCE</scope>
    <source>
        <strain evidence="4">Expedition CK06-06</strain>
    </source>
</reference>
<dbReference type="PANTHER" id="PTHR11772:SF2">
    <property type="entry name" value="ASPARAGINE SYNTHETASE [GLUTAMINE-HYDROLYZING]"/>
    <property type="match status" value="1"/>
</dbReference>
<dbReference type="CDD" id="cd01991">
    <property type="entry name" value="Asn_synthase_B_C"/>
    <property type="match status" value="1"/>
</dbReference>
<comment type="caution">
    <text evidence="4">The sequence shown here is derived from an EMBL/GenBank/DDBJ whole genome shotgun (WGS) entry which is preliminary data.</text>
</comment>
<dbReference type="SUPFAM" id="SSF52402">
    <property type="entry name" value="Adenine nucleotide alpha hydrolases-like"/>
    <property type="match status" value="1"/>
</dbReference>
<feature type="domain" description="Asparagine synthetase" evidence="3">
    <location>
        <begin position="33"/>
        <end position="172"/>
    </location>
</feature>
<dbReference type="InterPro" id="IPR014729">
    <property type="entry name" value="Rossmann-like_a/b/a_fold"/>
</dbReference>
<evidence type="ECO:0000256" key="1">
    <source>
        <dbReference type="ARBA" id="ARBA00022741"/>
    </source>
</evidence>
<dbReference type="EMBL" id="BART01032801">
    <property type="protein sequence ID" value="GAH14874.1"/>
    <property type="molecule type" value="Genomic_DNA"/>
</dbReference>
<sequence length="221" mass="24510">GNFLLSDRGMYDYQPYFPEPVQLDGAQESAQLLTEHLRNAVKRAIPENSEVGVWLSGGVDSSVIAALARPFVDRLYTFSAGIEGAPDLEYARQVAEYIGAEHHEHIYKFEDMQRVLGNVIYHLESFDAPLVHSAVSNYLVSELASDYVPFVFSGEGGDELFAGYSYQKAYSSEVELTLSIQEAIAALHNTALQRVDRSATAHQTGVAVPFLDRVENRCQQC</sequence>
<dbReference type="GO" id="GO:0006529">
    <property type="term" value="P:asparagine biosynthetic process"/>
    <property type="evidence" value="ECO:0007669"/>
    <property type="project" value="InterPro"/>
</dbReference>
<evidence type="ECO:0000313" key="4">
    <source>
        <dbReference type="EMBL" id="GAH14874.1"/>
    </source>
</evidence>
<dbReference type="Gene3D" id="3.40.50.620">
    <property type="entry name" value="HUPs"/>
    <property type="match status" value="1"/>
</dbReference>
<dbReference type="AlphaFoldDB" id="X1ECK3"/>
<dbReference type="GO" id="GO:0005524">
    <property type="term" value="F:ATP binding"/>
    <property type="evidence" value="ECO:0007669"/>
    <property type="project" value="UniProtKB-KW"/>
</dbReference>
<dbReference type="GO" id="GO:0004066">
    <property type="term" value="F:asparagine synthase (glutamine-hydrolyzing) activity"/>
    <property type="evidence" value="ECO:0007669"/>
    <property type="project" value="InterPro"/>
</dbReference>
<keyword evidence="1" id="KW-0547">Nucleotide-binding</keyword>
<accession>X1ECK3</accession>
<dbReference type="InterPro" id="IPR050795">
    <property type="entry name" value="Asn_Synthetase"/>
</dbReference>
<protein>
    <recommendedName>
        <fullName evidence="3">Asparagine synthetase domain-containing protein</fullName>
    </recommendedName>
</protein>
<proteinExistence type="predicted"/>
<dbReference type="PANTHER" id="PTHR11772">
    <property type="entry name" value="ASPARAGINE SYNTHETASE"/>
    <property type="match status" value="1"/>
</dbReference>
<organism evidence="4">
    <name type="scientific">marine sediment metagenome</name>
    <dbReference type="NCBI Taxonomy" id="412755"/>
    <lineage>
        <taxon>unclassified sequences</taxon>
        <taxon>metagenomes</taxon>
        <taxon>ecological metagenomes</taxon>
    </lineage>
</organism>
<keyword evidence="2" id="KW-0067">ATP-binding</keyword>
<name>X1ECK3_9ZZZZ</name>
<dbReference type="Pfam" id="PF00733">
    <property type="entry name" value="Asn_synthase"/>
    <property type="match status" value="1"/>
</dbReference>
<gene>
    <name evidence="4" type="ORF">S01H4_56581</name>
</gene>